<accession>A0A1F6VEN5</accession>
<dbReference type="EMBL" id="MFSP01000044">
    <property type="protein sequence ID" value="OGI68039.1"/>
    <property type="molecule type" value="Genomic_DNA"/>
</dbReference>
<evidence type="ECO:0000313" key="1">
    <source>
        <dbReference type="EMBL" id="OGI68039.1"/>
    </source>
</evidence>
<dbReference type="InterPro" id="IPR029069">
    <property type="entry name" value="HotDog_dom_sf"/>
</dbReference>
<dbReference type="Proteomes" id="UP000179076">
    <property type="component" value="Unassembled WGS sequence"/>
</dbReference>
<comment type="caution">
    <text evidence="1">The sequence shown here is derived from an EMBL/GenBank/DDBJ whole genome shotgun (WGS) entry which is preliminary data.</text>
</comment>
<sequence length="146" mass="16533">MTECFRYYLRVRYGECDAQKVVFNARYGEYVDLAVTEFLRALGLREVMISGAYDYQVLKQTTEWKASARFDQVLEASVYAKHLGNTSFSLATDFRIAGEDAVIVAVETVYILMDAKTLTKRSLPPDLRATLERGAPGKTIDHAAYR</sequence>
<protein>
    <submittedName>
        <fullName evidence="1">Acyl-CoA thioesterase</fullName>
    </submittedName>
</protein>
<dbReference type="AlphaFoldDB" id="A0A1F6VEN5"/>
<proteinExistence type="predicted"/>
<evidence type="ECO:0000313" key="2">
    <source>
        <dbReference type="Proteomes" id="UP000179076"/>
    </source>
</evidence>
<reference evidence="1 2" key="1">
    <citation type="journal article" date="2016" name="Nat. Commun.">
        <title>Thousands of microbial genomes shed light on interconnected biogeochemical processes in an aquifer system.</title>
        <authorList>
            <person name="Anantharaman K."/>
            <person name="Brown C.T."/>
            <person name="Hug L.A."/>
            <person name="Sharon I."/>
            <person name="Castelle C.J."/>
            <person name="Probst A.J."/>
            <person name="Thomas B.C."/>
            <person name="Singh A."/>
            <person name="Wilkins M.J."/>
            <person name="Karaoz U."/>
            <person name="Brodie E.L."/>
            <person name="Williams K.H."/>
            <person name="Hubbard S.S."/>
            <person name="Banfield J.F."/>
        </authorList>
    </citation>
    <scope>NUCLEOTIDE SEQUENCE [LARGE SCALE GENOMIC DNA]</scope>
</reference>
<dbReference type="SUPFAM" id="SSF54637">
    <property type="entry name" value="Thioesterase/thiol ester dehydrase-isomerase"/>
    <property type="match status" value="1"/>
</dbReference>
<dbReference type="CDD" id="cd00586">
    <property type="entry name" value="4HBT"/>
    <property type="match status" value="1"/>
</dbReference>
<dbReference type="Gene3D" id="3.10.129.10">
    <property type="entry name" value="Hotdog Thioesterase"/>
    <property type="match status" value="1"/>
</dbReference>
<gene>
    <name evidence="1" type="ORF">A2W18_05670</name>
</gene>
<name>A0A1F6VEN5_9PROT</name>
<organism evidence="1 2">
    <name type="scientific">Candidatus Muproteobacteria bacterium RBG_16_60_9</name>
    <dbReference type="NCBI Taxonomy" id="1817755"/>
    <lineage>
        <taxon>Bacteria</taxon>
        <taxon>Pseudomonadati</taxon>
        <taxon>Pseudomonadota</taxon>
        <taxon>Candidatus Muproteobacteria</taxon>
    </lineage>
</organism>
<dbReference type="Pfam" id="PF13279">
    <property type="entry name" value="4HBT_2"/>
    <property type="match status" value="1"/>
</dbReference>